<evidence type="ECO:0000313" key="1">
    <source>
        <dbReference type="EMBL" id="KKK85958.1"/>
    </source>
</evidence>
<name>A0A0F8YX30_9ZZZZ</name>
<protein>
    <submittedName>
        <fullName evidence="1">Uncharacterized protein</fullName>
    </submittedName>
</protein>
<sequence>MVNLEMSDKDYKAIGKVVFLESEVFYCPKCDNRYDYAILYDEYPNKPSCKICNNDMEFNKPGFRFIIPHPKRGGW</sequence>
<accession>A0A0F8YX30</accession>
<organism evidence="1">
    <name type="scientific">marine sediment metagenome</name>
    <dbReference type="NCBI Taxonomy" id="412755"/>
    <lineage>
        <taxon>unclassified sequences</taxon>
        <taxon>metagenomes</taxon>
        <taxon>ecological metagenomes</taxon>
    </lineage>
</organism>
<gene>
    <name evidence="1" type="ORF">LCGC14_2768050</name>
</gene>
<dbReference type="EMBL" id="LAZR01051072">
    <property type="protein sequence ID" value="KKK85958.1"/>
    <property type="molecule type" value="Genomic_DNA"/>
</dbReference>
<proteinExistence type="predicted"/>
<reference evidence="1" key="1">
    <citation type="journal article" date="2015" name="Nature">
        <title>Complex archaea that bridge the gap between prokaryotes and eukaryotes.</title>
        <authorList>
            <person name="Spang A."/>
            <person name="Saw J.H."/>
            <person name="Jorgensen S.L."/>
            <person name="Zaremba-Niedzwiedzka K."/>
            <person name="Martijn J."/>
            <person name="Lind A.E."/>
            <person name="van Eijk R."/>
            <person name="Schleper C."/>
            <person name="Guy L."/>
            <person name="Ettema T.J."/>
        </authorList>
    </citation>
    <scope>NUCLEOTIDE SEQUENCE</scope>
</reference>
<comment type="caution">
    <text evidence="1">The sequence shown here is derived from an EMBL/GenBank/DDBJ whole genome shotgun (WGS) entry which is preliminary data.</text>
</comment>
<dbReference type="AlphaFoldDB" id="A0A0F8YX30"/>